<evidence type="ECO:0000259" key="14">
    <source>
        <dbReference type="Pfam" id="PF01507"/>
    </source>
</evidence>
<evidence type="ECO:0000256" key="12">
    <source>
        <dbReference type="ARBA" id="ARBA00049494"/>
    </source>
</evidence>
<comment type="catalytic activity">
    <reaction evidence="12">
        <text>FMN + ATP + H(+) = FAD + diphosphate</text>
        <dbReference type="Rhea" id="RHEA:17237"/>
        <dbReference type="ChEBI" id="CHEBI:15378"/>
        <dbReference type="ChEBI" id="CHEBI:30616"/>
        <dbReference type="ChEBI" id="CHEBI:33019"/>
        <dbReference type="ChEBI" id="CHEBI:57692"/>
        <dbReference type="ChEBI" id="CHEBI:58210"/>
        <dbReference type="EC" id="2.7.7.2"/>
    </reaction>
</comment>
<proteinExistence type="predicted"/>
<feature type="compositionally biased region" description="Low complexity" evidence="13">
    <location>
        <begin position="141"/>
        <end position="153"/>
    </location>
</feature>
<dbReference type="FunFam" id="3.40.50.620:FF:000187">
    <property type="entry name" value="Probable FAD synthetase"/>
    <property type="match status" value="1"/>
</dbReference>
<dbReference type="CDD" id="cd23948">
    <property type="entry name" value="FAD_synthase"/>
    <property type="match status" value="1"/>
</dbReference>
<dbReference type="InterPro" id="IPR002500">
    <property type="entry name" value="PAPS_reduct_dom"/>
</dbReference>
<evidence type="ECO:0000256" key="10">
    <source>
        <dbReference type="ARBA" id="ARBA00031145"/>
    </source>
</evidence>
<organism evidence="15 16">
    <name type="scientific">Botryotinia calthae</name>
    <dbReference type="NCBI Taxonomy" id="38488"/>
    <lineage>
        <taxon>Eukaryota</taxon>
        <taxon>Fungi</taxon>
        <taxon>Dikarya</taxon>
        <taxon>Ascomycota</taxon>
        <taxon>Pezizomycotina</taxon>
        <taxon>Leotiomycetes</taxon>
        <taxon>Helotiales</taxon>
        <taxon>Sclerotiniaceae</taxon>
        <taxon>Botryotinia</taxon>
    </lineage>
</organism>
<evidence type="ECO:0000256" key="4">
    <source>
        <dbReference type="ARBA" id="ARBA00022643"/>
    </source>
</evidence>
<keyword evidence="6" id="KW-0548">Nucleotidyltransferase</keyword>
<feature type="region of interest" description="Disordered" evidence="13">
    <location>
        <begin position="1"/>
        <end position="30"/>
    </location>
</feature>
<evidence type="ECO:0000313" key="16">
    <source>
        <dbReference type="Proteomes" id="UP000297299"/>
    </source>
</evidence>
<dbReference type="PANTHER" id="PTHR23293">
    <property type="entry name" value="FAD SYNTHETASE-RELATED FMN ADENYLYLTRANSFERASE"/>
    <property type="match status" value="1"/>
</dbReference>
<dbReference type="OrthoDB" id="270728at2759"/>
<protein>
    <recommendedName>
        <fullName evidence="2">FAD synthase</fullName>
        <ecNumber evidence="2">2.7.7.2</ecNumber>
    </recommendedName>
    <alternativeName>
        <fullName evidence="10">FAD pyrophosphorylase</fullName>
    </alternativeName>
    <alternativeName>
        <fullName evidence="11">FMN adenylyltransferase</fullName>
    </alternativeName>
</protein>
<evidence type="ECO:0000256" key="11">
    <source>
        <dbReference type="ARBA" id="ARBA00031871"/>
    </source>
</evidence>
<comment type="pathway">
    <text evidence="1">Cofactor biosynthesis; FAD biosynthesis; FAD from FMN: step 1/1.</text>
</comment>
<dbReference type="GO" id="GO:0005524">
    <property type="term" value="F:ATP binding"/>
    <property type="evidence" value="ECO:0007669"/>
    <property type="project" value="UniProtKB-KW"/>
</dbReference>
<evidence type="ECO:0000256" key="9">
    <source>
        <dbReference type="ARBA" id="ARBA00022840"/>
    </source>
</evidence>
<keyword evidence="7" id="KW-0547">Nucleotide-binding</keyword>
<evidence type="ECO:0000256" key="6">
    <source>
        <dbReference type="ARBA" id="ARBA00022695"/>
    </source>
</evidence>
<feature type="domain" description="Phosphoadenosine phosphosulphate reductase" evidence="14">
    <location>
        <begin position="115"/>
        <end position="290"/>
    </location>
</feature>
<dbReference type="Proteomes" id="UP000297299">
    <property type="component" value="Unassembled WGS sequence"/>
</dbReference>
<evidence type="ECO:0000256" key="8">
    <source>
        <dbReference type="ARBA" id="ARBA00022827"/>
    </source>
</evidence>
<dbReference type="GO" id="GO:0006747">
    <property type="term" value="P:FAD biosynthetic process"/>
    <property type="evidence" value="ECO:0007669"/>
    <property type="project" value="TreeGrafter"/>
</dbReference>
<keyword evidence="3" id="KW-0285">Flavoprotein</keyword>
<keyword evidence="16" id="KW-1185">Reference proteome</keyword>
<comment type="caution">
    <text evidence="15">The sequence shown here is derived from an EMBL/GenBank/DDBJ whole genome shotgun (WGS) entry which is preliminary data.</text>
</comment>
<evidence type="ECO:0000256" key="13">
    <source>
        <dbReference type="SAM" id="MobiDB-lite"/>
    </source>
</evidence>
<dbReference type="STRING" id="38488.A0A4Y8CS27"/>
<dbReference type="InterPro" id="IPR014729">
    <property type="entry name" value="Rossmann-like_a/b/a_fold"/>
</dbReference>
<accession>A0A4Y8CS27</accession>
<dbReference type="SUPFAM" id="SSF52402">
    <property type="entry name" value="Adenine nucleotide alpha hydrolases-like"/>
    <property type="match status" value="1"/>
</dbReference>
<feature type="compositionally biased region" description="Basic and acidic residues" evidence="13">
    <location>
        <begin position="1"/>
        <end position="17"/>
    </location>
</feature>
<dbReference type="GO" id="GO:0003919">
    <property type="term" value="F:FMN adenylyltransferase activity"/>
    <property type="evidence" value="ECO:0007669"/>
    <property type="project" value="UniProtKB-EC"/>
</dbReference>
<evidence type="ECO:0000256" key="1">
    <source>
        <dbReference type="ARBA" id="ARBA00004726"/>
    </source>
</evidence>
<reference evidence="15 16" key="1">
    <citation type="submission" date="2017-11" db="EMBL/GenBank/DDBJ databases">
        <title>Comparative genomics of Botrytis spp.</title>
        <authorList>
            <person name="Valero-Jimenez C.A."/>
            <person name="Tapia P."/>
            <person name="Veloso J."/>
            <person name="Silva-Moreno E."/>
            <person name="Staats M."/>
            <person name="Valdes J.H."/>
            <person name="Van Kan J.A.L."/>
        </authorList>
    </citation>
    <scope>NUCLEOTIDE SEQUENCE [LARGE SCALE GENOMIC DNA]</scope>
    <source>
        <strain evidence="15 16">MUCL2830</strain>
    </source>
</reference>
<keyword evidence="8" id="KW-0274">FAD</keyword>
<evidence type="ECO:0000256" key="7">
    <source>
        <dbReference type="ARBA" id="ARBA00022741"/>
    </source>
</evidence>
<keyword evidence="5" id="KW-0808">Transferase</keyword>
<evidence type="ECO:0000256" key="3">
    <source>
        <dbReference type="ARBA" id="ARBA00022630"/>
    </source>
</evidence>
<name>A0A4Y8CS27_9HELO</name>
<dbReference type="EC" id="2.7.7.2" evidence="2"/>
<sequence length="327" mass="36583">MRGTRDMQDRDENHIEKQWQAACAERGDPDTDAVNNVGLGKIEDGKGNGDGDGDGDIDQVNNLLERCDEVARKVNGFLEEQFGEEEEVLRGVQKQTRIALRVIEECLEKYSLEEISFSYNGGKDCLVLLILLLAALSNHQSSSSTSTSTSPSPSSKPTPKPLPLALPSVYILSPHPFPEVDTFVASSSAHYHLRLSRYASPMKEAFTQYLRDHPVVKAILVGTRLTDPHGADLTHFDLTDGGWPRFMRVHPVIDWHYREIWGFIRHLNIPYCPLYDQGYTSLGGTTDTHPNPVLVAEDSKGEGEGGKKFRPAYELVEDEEERLGRDY</sequence>
<evidence type="ECO:0000256" key="2">
    <source>
        <dbReference type="ARBA" id="ARBA00012393"/>
    </source>
</evidence>
<dbReference type="Gene3D" id="3.40.50.620">
    <property type="entry name" value="HUPs"/>
    <property type="match status" value="1"/>
</dbReference>
<keyword evidence="9" id="KW-0067">ATP-binding</keyword>
<evidence type="ECO:0000256" key="5">
    <source>
        <dbReference type="ARBA" id="ARBA00022679"/>
    </source>
</evidence>
<evidence type="ECO:0000313" key="15">
    <source>
        <dbReference type="EMBL" id="TEY42743.1"/>
    </source>
</evidence>
<feature type="region of interest" description="Disordered" evidence="13">
    <location>
        <begin position="141"/>
        <end position="160"/>
    </location>
</feature>
<gene>
    <name evidence="15" type="ORF">BOTCAL_0384g00040</name>
</gene>
<keyword evidence="4" id="KW-0288">FMN</keyword>
<dbReference type="EMBL" id="PHWZ01000383">
    <property type="protein sequence ID" value="TEY42743.1"/>
    <property type="molecule type" value="Genomic_DNA"/>
</dbReference>
<dbReference type="AlphaFoldDB" id="A0A4Y8CS27"/>
<dbReference type="PANTHER" id="PTHR23293:SF9">
    <property type="entry name" value="FAD SYNTHASE"/>
    <property type="match status" value="1"/>
</dbReference>
<dbReference type="Pfam" id="PF01507">
    <property type="entry name" value="PAPS_reduct"/>
    <property type="match status" value="1"/>
</dbReference>